<dbReference type="Proteomes" id="UP000757435">
    <property type="component" value="Unassembled WGS sequence"/>
</dbReference>
<dbReference type="GO" id="GO:0005886">
    <property type="term" value="C:plasma membrane"/>
    <property type="evidence" value="ECO:0007669"/>
    <property type="project" value="UniProtKB-SubCell"/>
</dbReference>
<feature type="transmembrane region" description="Helical" evidence="8">
    <location>
        <begin position="73"/>
        <end position="90"/>
    </location>
</feature>
<dbReference type="GO" id="GO:0009103">
    <property type="term" value="P:lipopolysaccharide biosynthetic process"/>
    <property type="evidence" value="ECO:0007669"/>
    <property type="project" value="UniProtKB-ARBA"/>
</dbReference>
<evidence type="ECO:0000256" key="1">
    <source>
        <dbReference type="ARBA" id="ARBA00004651"/>
    </source>
</evidence>
<evidence type="ECO:0000256" key="6">
    <source>
        <dbReference type="ARBA" id="ARBA00022989"/>
    </source>
</evidence>
<organism evidence="10 11">
    <name type="scientific">Drouetiella hepatica Uher 2000/2452</name>
    <dbReference type="NCBI Taxonomy" id="904376"/>
    <lineage>
        <taxon>Bacteria</taxon>
        <taxon>Bacillati</taxon>
        <taxon>Cyanobacteriota</taxon>
        <taxon>Cyanophyceae</taxon>
        <taxon>Oculatellales</taxon>
        <taxon>Oculatellaceae</taxon>
        <taxon>Drouetiella</taxon>
    </lineage>
</organism>
<sequence length="591" mass="66253">MTRFEKQPRFAWICSIAWVALVTFVAFWLHLGSIGLVDETEPLFAEAARQMNVTGDWVTPYFNGVTRFDKPALVYWIAAIAYKIFGVNEWSARFPSAIAATALTGLGFYTLRRFGYASPAALDSFPSQPAATQTSLQLWLSAAIGSALIALNPQTIVWGRTGVSDMLLNGCIGSALLAFFVAYAQPDRPKAQGRWYLAFYVLTALAVLTKGPVGAIIPGLIVLVFLLYVGKLRPVLREMRLLWGGLLFAAIALPWFVLVIQANGEAYINAFFGYHNFERFTQVVNRHSAPWYFYFLVVPIGFLPWSIHLPIAIARLQFWQRRYWQQQPRSAQLGLFAWVWFGVIFGFFTIAVTKLPSYTIPLLPAAAILTALFWSDQMTRSRPNRATAISHWANVGLLVSLAGAILYCTRWMGDDPEMPKLPELLEQSGILIVGAVIWGSAAIVALALQIRRQGRWLWGVNLVGFTAFVLLVLMPATAIMDSQRQLPLRQMAVAIVQAQQPAEPAVMVGFAKPSMVFYTQRPITYIEELDDVPRRLVKLAAQRPKPPSILVLGRTRKLKESGLLDADRYRYETIANFSVYQLLRINLPLKR</sequence>
<evidence type="ECO:0000256" key="3">
    <source>
        <dbReference type="ARBA" id="ARBA00022676"/>
    </source>
</evidence>
<keyword evidence="6 8" id="KW-1133">Transmembrane helix</keyword>
<feature type="transmembrane region" description="Helical" evidence="8">
    <location>
        <begin position="241"/>
        <end position="262"/>
    </location>
</feature>
<evidence type="ECO:0000259" key="9">
    <source>
        <dbReference type="Pfam" id="PF13231"/>
    </source>
</evidence>
<dbReference type="GO" id="GO:0010041">
    <property type="term" value="P:response to iron(III) ion"/>
    <property type="evidence" value="ECO:0007669"/>
    <property type="project" value="TreeGrafter"/>
</dbReference>
<feature type="transmembrane region" description="Helical" evidence="8">
    <location>
        <begin position="333"/>
        <end position="352"/>
    </location>
</feature>
<dbReference type="AlphaFoldDB" id="A0A951QFD9"/>
<dbReference type="GO" id="GO:0016763">
    <property type="term" value="F:pentosyltransferase activity"/>
    <property type="evidence" value="ECO:0007669"/>
    <property type="project" value="TreeGrafter"/>
</dbReference>
<keyword evidence="4" id="KW-0808">Transferase</keyword>
<dbReference type="PANTHER" id="PTHR33908">
    <property type="entry name" value="MANNOSYLTRANSFERASE YKCB-RELATED"/>
    <property type="match status" value="1"/>
</dbReference>
<feature type="transmembrane region" description="Helical" evidence="8">
    <location>
        <begin position="386"/>
        <end position="407"/>
    </location>
</feature>
<feature type="transmembrane region" description="Helical" evidence="8">
    <location>
        <begin position="427"/>
        <end position="448"/>
    </location>
</feature>
<accession>A0A951QFD9</accession>
<dbReference type="EMBL" id="JAHHHD010000027">
    <property type="protein sequence ID" value="MBW4660871.1"/>
    <property type="molecule type" value="Genomic_DNA"/>
</dbReference>
<proteinExistence type="predicted"/>
<evidence type="ECO:0000313" key="10">
    <source>
        <dbReference type="EMBL" id="MBW4660871.1"/>
    </source>
</evidence>
<reference evidence="10" key="2">
    <citation type="journal article" date="2022" name="Microbiol. Resour. Announc.">
        <title>Metagenome Sequencing to Explore Phylogenomics of Terrestrial Cyanobacteria.</title>
        <authorList>
            <person name="Ward R.D."/>
            <person name="Stajich J.E."/>
            <person name="Johansen J.R."/>
            <person name="Huntemann M."/>
            <person name="Clum A."/>
            <person name="Foster B."/>
            <person name="Foster B."/>
            <person name="Roux S."/>
            <person name="Palaniappan K."/>
            <person name="Varghese N."/>
            <person name="Mukherjee S."/>
            <person name="Reddy T.B.K."/>
            <person name="Daum C."/>
            <person name="Copeland A."/>
            <person name="Chen I.A."/>
            <person name="Ivanova N.N."/>
            <person name="Kyrpides N.C."/>
            <person name="Shapiro N."/>
            <person name="Eloe-Fadrosh E.A."/>
            <person name="Pietrasiak N."/>
        </authorList>
    </citation>
    <scope>NUCLEOTIDE SEQUENCE</scope>
    <source>
        <strain evidence="10">UHER 2000/2452</strain>
    </source>
</reference>
<protein>
    <submittedName>
        <fullName evidence="10">Glycosyltransferase family 39 protein</fullName>
    </submittedName>
</protein>
<keyword evidence="2" id="KW-1003">Cell membrane</keyword>
<comment type="caution">
    <text evidence="10">The sequence shown here is derived from an EMBL/GenBank/DDBJ whole genome shotgun (WGS) entry which is preliminary data.</text>
</comment>
<feature type="domain" description="Glycosyltransferase RgtA/B/C/D-like" evidence="9">
    <location>
        <begin position="69"/>
        <end position="121"/>
    </location>
</feature>
<dbReference type="InterPro" id="IPR050297">
    <property type="entry name" value="LipidA_mod_glycosyltrf_83"/>
</dbReference>
<feature type="transmembrane region" description="Helical" evidence="8">
    <location>
        <begin position="12"/>
        <end position="31"/>
    </location>
</feature>
<gene>
    <name evidence="10" type="ORF">KME15_19530</name>
</gene>
<feature type="transmembrane region" description="Helical" evidence="8">
    <location>
        <begin position="358"/>
        <end position="374"/>
    </location>
</feature>
<evidence type="ECO:0000256" key="2">
    <source>
        <dbReference type="ARBA" id="ARBA00022475"/>
    </source>
</evidence>
<feature type="transmembrane region" description="Helical" evidence="8">
    <location>
        <begin position="196"/>
        <end position="229"/>
    </location>
</feature>
<dbReference type="PANTHER" id="PTHR33908:SF3">
    <property type="entry name" value="UNDECAPRENYL PHOSPHATE-ALPHA-4-AMINO-4-DEOXY-L-ARABINOSE ARABINOSYL TRANSFERASE"/>
    <property type="match status" value="1"/>
</dbReference>
<evidence type="ECO:0000256" key="4">
    <source>
        <dbReference type="ARBA" id="ARBA00022679"/>
    </source>
</evidence>
<feature type="transmembrane region" description="Helical" evidence="8">
    <location>
        <begin position="136"/>
        <end position="154"/>
    </location>
</feature>
<evidence type="ECO:0000256" key="5">
    <source>
        <dbReference type="ARBA" id="ARBA00022692"/>
    </source>
</evidence>
<name>A0A951QFD9_9CYAN</name>
<evidence type="ECO:0000256" key="8">
    <source>
        <dbReference type="SAM" id="Phobius"/>
    </source>
</evidence>
<feature type="transmembrane region" description="Helical" evidence="8">
    <location>
        <begin position="166"/>
        <end position="184"/>
    </location>
</feature>
<reference evidence="10" key="1">
    <citation type="submission" date="2021-05" db="EMBL/GenBank/DDBJ databases">
        <authorList>
            <person name="Pietrasiak N."/>
            <person name="Ward R."/>
            <person name="Stajich J.E."/>
            <person name="Kurbessoian T."/>
        </authorList>
    </citation>
    <scope>NUCLEOTIDE SEQUENCE</scope>
    <source>
        <strain evidence="10">UHER 2000/2452</strain>
    </source>
</reference>
<evidence type="ECO:0000313" key="11">
    <source>
        <dbReference type="Proteomes" id="UP000757435"/>
    </source>
</evidence>
<evidence type="ECO:0000256" key="7">
    <source>
        <dbReference type="ARBA" id="ARBA00023136"/>
    </source>
</evidence>
<keyword evidence="3" id="KW-0328">Glycosyltransferase</keyword>
<feature type="transmembrane region" description="Helical" evidence="8">
    <location>
        <begin position="97"/>
        <end position="116"/>
    </location>
</feature>
<feature type="transmembrane region" description="Helical" evidence="8">
    <location>
        <begin position="291"/>
        <end position="313"/>
    </location>
</feature>
<keyword evidence="7 8" id="KW-0472">Membrane</keyword>
<dbReference type="InterPro" id="IPR038731">
    <property type="entry name" value="RgtA/B/C-like"/>
</dbReference>
<comment type="subcellular location">
    <subcellularLocation>
        <location evidence="1">Cell membrane</location>
        <topology evidence="1">Multi-pass membrane protein</topology>
    </subcellularLocation>
</comment>
<feature type="transmembrane region" description="Helical" evidence="8">
    <location>
        <begin position="460"/>
        <end position="480"/>
    </location>
</feature>
<dbReference type="Pfam" id="PF13231">
    <property type="entry name" value="PMT_2"/>
    <property type="match status" value="1"/>
</dbReference>
<keyword evidence="5 8" id="KW-0812">Transmembrane</keyword>